<sequence>MPSSFPRACHPNSTTSTELSTNATVVLVAGIPVPQFISSIHPEQSVIMPPHSITQTVSLGNLSQGEVKMITPTLPSINYSIRPETLHSPRAPLHPQQIEVRVPQHAGTPQPAMTGVPALAPQHPPEEEVHYHLPVARDAALVQSEVLVMQSEYWLHPYTVPRDMKIMVHPHVMAISKQSRPAEGVLKVPPASKAPQNPGKETANTSDAKTTPVHAPAPHMKARILTVTPSNQLQGLPMTPPLVVTHGVQIVHSSGELFQEYRYRDIRIYYARPSSHTLSFLLLPQLGSRPRPGPS</sequence>
<reference evidence="3 4" key="1">
    <citation type="submission" date="2019-04" db="EMBL/GenBank/DDBJ databases">
        <authorList>
            <person name="Alioto T."/>
            <person name="Alioto T."/>
        </authorList>
    </citation>
    <scope>NUCLEOTIDE SEQUENCE [LARGE SCALE GENOMIC DNA]</scope>
</reference>
<dbReference type="AlphaFoldDB" id="A0A5E4D8E7"/>
<dbReference type="Proteomes" id="UP000335636">
    <property type="component" value="Unassembled WGS sequence"/>
</dbReference>
<evidence type="ECO:0000313" key="4">
    <source>
        <dbReference type="Proteomes" id="UP000335636"/>
    </source>
</evidence>
<name>A0A5E4D8E7_MARMO</name>
<evidence type="ECO:0000313" key="3">
    <source>
        <dbReference type="EMBL" id="VTJ90524.1"/>
    </source>
</evidence>
<dbReference type="Proteomes" id="UP000662637">
    <property type="component" value="Unassembled WGS sequence"/>
</dbReference>
<gene>
    <name evidence="2" type="ORF">GHT09_015072</name>
    <name evidence="3" type="ORF">MONAX_5E030544</name>
</gene>
<evidence type="ECO:0000256" key="1">
    <source>
        <dbReference type="SAM" id="MobiDB-lite"/>
    </source>
</evidence>
<accession>A0A5E4D8E7</accession>
<proteinExistence type="predicted"/>
<protein>
    <submittedName>
        <fullName evidence="3">Uncharacterized protein</fullName>
    </submittedName>
</protein>
<dbReference type="EMBL" id="CABDUW010004610">
    <property type="protein sequence ID" value="VTJ90524.1"/>
    <property type="molecule type" value="Genomic_DNA"/>
</dbReference>
<organism evidence="3 4">
    <name type="scientific">Marmota monax</name>
    <name type="common">Woodchuck</name>
    <dbReference type="NCBI Taxonomy" id="9995"/>
    <lineage>
        <taxon>Eukaryota</taxon>
        <taxon>Metazoa</taxon>
        <taxon>Chordata</taxon>
        <taxon>Craniata</taxon>
        <taxon>Vertebrata</taxon>
        <taxon>Euteleostomi</taxon>
        <taxon>Mammalia</taxon>
        <taxon>Eutheria</taxon>
        <taxon>Euarchontoglires</taxon>
        <taxon>Glires</taxon>
        <taxon>Rodentia</taxon>
        <taxon>Sciuromorpha</taxon>
        <taxon>Sciuridae</taxon>
        <taxon>Xerinae</taxon>
        <taxon>Marmotini</taxon>
        <taxon>Marmota</taxon>
    </lineage>
</organism>
<reference evidence="2" key="2">
    <citation type="submission" date="2020-08" db="EMBL/GenBank/DDBJ databases">
        <authorList>
            <person name="Shumante A."/>
            <person name="Zimin A.V."/>
            <person name="Puiu D."/>
            <person name="Salzberg S.L."/>
        </authorList>
    </citation>
    <scope>NUCLEOTIDE SEQUENCE</scope>
    <source>
        <strain evidence="2">WC2-LM</strain>
        <tissue evidence="2">Liver</tissue>
    </source>
</reference>
<evidence type="ECO:0000313" key="2">
    <source>
        <dbReference type="EMBL" id="KAF7474211.1"/>
    </source>
</evidence>
<dbReference type="EMBL" id="WJEC01004223">
    <property type="protein sequence ID" value="KAF7474211.1"/>
    <property type="molecule type" value="Genomic_DNA"/>
</dbReference>
<keyword evidence="4" id="KW-1185">Reference proteome</keyword>
<feature type="region of interest" description="Disordered" evidence="1">
    <location>
        <begin position="179"/>
        <end position="214"/>
    </location>
</feature>